<keyword evidence="3 6" id="KW-0812">Transmembrane</keyword>
<comment type="subcellular location">
    <subcellularLocation>
        <location evidence="1">Cell membrane</location>
        <topology evidence="1">Multi-pass membrane protein</topology>
    </subcellularLocation>
</comment>
<proteinExistence type="predicted"/>
<feature type="transmembrane region" description="Helical" evidence="6">
    <location>
        <begin position="12"/>
        <end position="30"/>
    </location>
</feature>
<dbReference type="InterPro" id="IPR001851">
    <property type="entry name" value="ABC_transp_permease"/>
</dbReference>
<gene>
    <name evidence="7" type="ORF">Rumeso_03048</name>
</gene>
<evidence type="ECO:0000256" key="3">
    <source>
        <dbReference type="ARBA" id="ARBA00022692"/>
    </source>
</evidence>
<dbReference type="PATRIC" id="fig|442562.3.peg.2998"/>
<evidence type="ECO:0000256" key="1">
    <source>
        <dbReference type="ARBA" id="ARBA00004651"/>
    </source>
</evidence>
<accession>A0A017HM20</accession>
<evidence type="ECO:0000313" key="8">
    <source>
        <dbReference type="Proteomes" id="UP000019666"/>
    </source>
</evidence>
<dbReference type="RefSeq" id="WP_211262921.1">
    <property type="nucleotide sequence ID" value="NZ_KK088598.1"/>
</dbReference>
<dbReference type="HOGENOM" id="CLU_028880_2_2_5"/>
<dbReference type="GO" id="GO:0005886">
    <property type="term" value="C:plasma membrane"/>
    <property type="evidence" value="ECO:0007669"/>
    <property type="project" value="UniProtKB-SubCell"/>
</dbReference>
<protein>
    <submittedName>
        <fullName evidence="7">Putative ABC transporter permease</fullName>
    </submittedName>
</protein>
<dbReference type="AlphaFoldDB" id="A0A017HM20"/>
<comment type="caution">
    <text evidence="7">The sequence shown here is derived from an EMBL/GenBank/DDBJ whole genome shotgun (WGS) entry which is preliminary data.</text>
</comment>
<dbReference type="STRING" id="442562.Rumeso_03048"/>
<evidence type="ECO:0000256" key="5">
    <source>
        <dbReference type="ARBA" id="ARBA00023136"/>
    </source>
</evidence>
<evidence type="ECO:0000256" key="4">
    <source>
        <dbReference type="ARBA" id="ARBA00022989"/>
    </source>
</evidence>
<dbReference type="GO" id="GO:0022857">
    <property type="term" value="F:transmembrane transporter activity"/>
    <property type="evidence" value="ECO:0007669"/>
    <property type="project" value="InterPro"/>
</dbReference>
<keyword evidence="5 6" id="KW-0472">Membrane</keyword>
<reference evidence="7 8" key="1">
    <citation type="submission" date="2013-02" db="EMBL/GenBank/DDBJ databases">
        <authorList>
            <person name="Fiebig A."/>
            <person name="Goeker M."/>
            <person name="Klenk H.-P.P."/>
        </authorList>
    </citation>
    <scope>NUCLEOTIDE SEQUENCE [LARGE SCALE GENOMIC DNA]</scope>
    <source>
        <strain evidence="7 8">DSM 19309</strain>
    </source>
</reference>
<evidence type="ECO:0000256" key="6">
    <source>
        <dbReference type="SAM" id="Phobius"/>
    </source>
</evidence>
<dbReference type="PANTHER" id="PTHR32196">
    <property type="entry name" value="ABC TRANSPORTER PERMEASE PROTEIN YPHD-RELATED-RELATED"/>
    <property type="match status" value="1"/>
</dbReference>
<evidence type="ECO:0000313" key="7">
    <source>
        <dbReference type="EMBL" id="EYD75401.1"/>
    </source>
</evidence>
<keyword evidence="2" id="KW-1003">Cell membrane</keyword>
<evidence type="ECO:0000256" key="2">
    <source>
        <dbReference type="ARBA" id="ARBA00022475"/>
    </source>
</evidence>
<feature type="transmembrane region" description="Helical" evidence="6">
    <location>
        <begin position="183"/>
        <end position="202"/>
    </location>
</feature>
<feature type="transmembrane region" description="Helical" evidence="6">
    <location>
        <begin position="122"/>
        <end position="152"/>
    </location>
</feature>
<feature type="transmembrane region" description="Helical" evidence="6">
    <location>
        <begin position="50"/>
        <end position="76"/>
    </location>
</feature>
<feature type="transmembrane region" description="Helical" evidence="6">
    <location>
        <begin position="88"/>
        <end position="110"/>
    </location>
</feature>
<dbReference type="Proteomes" id="UP000019666">
    <property type="component" value="Unassembled WGS sequence"/>
</dbReference>
<feature type="transmembrane region" description="Helical" evidence="6">
    <location>
        <begin position="262"/>
        <end position="282"/>
    </location>
</feature>
<dbReference type="CDD" id="cd06579">
    <property type="entry name" value="TM_PBP1_transp_AraH_like"/>
    <property type="match status" value="1"/>
</dbReference>
<name>A0A017HM20_9RHOB</name>
<keyword evidence="4 6" id="KW-1133">Transmembrane helix</keyword>
<organism evidence="7 8">
    <name type="scientific">Rubellimicrobium mesophilum DSM 19309</name>
    <dbReference type="NCBI Taxonomy" id="442562"/>
    <lineage>
        <taxon>Bacteria</taxon>
        <taxon>Pseudomonadati</taxon>
        <taxon>Pseudomonadota</taxon>
        <taxon>Alphaproteobacteria</taxon>
        <taxon>Rhodobacterales</taxon>
        <taxon>Roseobacteraceae</taxon>
        <taxon>Rubellimicrobium</taxon>
    </lineage>
</organism>
<dbReference type="Pfam" id="PF02653">
    <property type="entry name" value="BPD_transp_2"/>
    <property type="match status" value="1"/>
</dbReference>
<sequence>MFLGGQNLRGVLGLLPEVALVAVGVTVLMICGEFDLSVGSVFALMPMTMAVLMVAGWSFWLAVGAGLIVCVAIGLVNGWVTIQFNIPSFITTLGMMFMARSLTVVISGGFPPRLDPAAVPSWLFVGFVGPGGLIRASFLWFLAIAAVVTLLLAKTNLGNWIRATGGFLPAAQAMGIPTARVKIACFVLCSVLAGFAGMLQVLRLGSPLPSIGIGMELQAVAAAVIGGTSLFGGIGSVIGGIIGALLIRVIDNGMVLSQVDSNWFQFAVGALTILAVVGNAWLRKRGRAMKVET</sequence>
<feature type="transmembrane region" description="Helical" evidence="6">
    <location>
        <begin position="230"/>
        <end position="250"/>
    </location>
</feature>
<dbReference type="EMBL" id="AOSK01000083">
    <property type="protein sequence ID" value="EYD75401.1"/>
    <property type="molecule type" value="Genomic_DNA"/>
</dbReference>
<keyword evidence="8" id="KW-1185">Reference proteome</keyword>